<keyword evidence="2" id="KW-1185">Reference proteome</keyword>
<dbReference type="EMBL" id="JSUQ01000042">
    <property type="protein sequence ID" value="KHQ49783.1"/>
    <property type="molecule type" value="Genomic_DNA"/>
</dbReference>
<evidence type="ECO:0000313" key="1">
    <source>
        <dbReference type="EMBL" id="KHQ49783.1"/>
    </source>
</evidence>
<accession>A0A0B3RSN9</accession>
<name>A0A0B3RSN9_9RHOB</name>
<gene>
    <name evidence="1" type="ORF">OA50_05679</name>
</gene>
<dbReference type="SUPFAM" id="SSF52540">
    <property type="entry name" value="P-loop containing nucleoside triphosphate hydrolases"/>
    <property type="match status" value="1"/>
</dbReference>
<dbReference type="InterPro" id="IPR027417">
    <property type="entry name" value="P-loop_NTPase"/>
</dbReference>
<proteinExistence type="predicted"/>
<dbReference type="Proteomes" id="UP000030960">
    <property type="component" value="Unassembled WGS sequence"/>
</dbReference>
<dbReference type="AlphaFoldDB" id="A0A0B3RSN9"/>
<dbReference type="RefSeq" id="WP_043147139.1">
    <property type="nucleotide sequence ID" value="NZ_JBAWKR010000005.1"/>
</dbReference>
<reference evidence="1 2" key="1">
    <citation type="submission" date="2014-10" db="EMBL/GenBank/DDBJ databases">
        <title>Genome sequence of Ponticoccus sp. strain UMTAT08 isolated from clonal culture of toxic dinoflagellate Alexandrium tamiyavanichii.</title>
        <authorList>
            <person name="Gan H.Y."/>
            <person name="Muhd D.-D."/>
            <person name="Mohd Noor M.E."/>
            <person name="Yeong Y.S."/>
            <person name="Usup G."/>
        </authorList>
    </citation>
    <scope>NUCLEOTIDE SEQUENCE [LARGE SCALE GENOMIC DNA]</scope>
    <source>
        <strain evidence="1 2">UMTAT08</strain>
    </source>
</reference>
<evidence type="ECO:0000313" key="2">
    <source>
        <dbReference type="Proteomes" id="UP000030960"/>
    </source>
</evidence>
<sequence>MGTEPGAAPVRAILHIGAPKCGSSALQRALSATPVLRGAEGRRHLYLAGRQGEAGLGPVSGRRLSVMMRHAVHGYACWPNVARQDDPGAYWAAVGAAIAAENARGHVPILSSEGWIAHAVRAPELARAAGIDLLDAVVFVRPPLDWLNAAYWQWGIWHTGFFHNRQVERWLERARYDVGPHVAAWAAQPGVRLAVDSARGDVVAGFAARYGLPLTPGGQVNRAPPPALTGFLLRNRRFRPTPHDSAVEFVVQRWCDFAPSQKLWAFLPRFVQTVWPRLQEDMARMMEALPAEVAERLLAEPGWTSLDPYWARMKAGPTRLDAPEDLAALYDGLALGAARAGAGPGDVSRAKPAASAPVEDWDRAIAGLLEPLLEADLRWRRRGALRRMIGV</sequence>
<protein>
    <submittedName>
        <fullName evidence="1">Lipopolysaccharide biosynthesis protein-like protein</fullName>
    </submittedName>
</protein>
<dbReference type="OrthoDB" id="6217368at2"/>
<organism evidence="1 2">
    <name type="scientific">Mameliella alba</name>
    <dbReference type="NCBI Taxonomy" id="561184"/>
    <lineage>
        <taxon>Bacteria</taxon>
        <taxon>Pseudomonadati</taxon>
        <taxon>Pseudomonadota</taxon>
        <taxon>Alphaproteobacteria</taxon>
        <taxon>Rhodobacterales</taxon>
        <taxon>Roseobacteraceae</taxon>
        <taxon>Mameliella</taxon>
    </lineage>
</organism>
<dbReference type="PATRIC" id="fig|1515334.3.peg.5671"/>
<comment type="caution">
    <text evidence="1">The sequence shown here is derived from an EMBL/GenBank/DDBJ whole genome shotgun (WGS) entry which is preliminary data.</text>
</comment>